<organism evidence="1 2">
    <name type="scientific">Hydrogenispora ethanolica</name>
    <dbReference type="NCBI Taxonomy" id="1082276"/>
    <lineage>
        <taxon>Bacteria</taxon>
        <taxon>Bacillati</taxon>
        <taxon>Bacillota</taxon>
        <taxon>Hydrogenispora</taxon>
    </lineage>
</organism>
<reference evidence="1 2" key="1">
    <citation type="submission" date="2019-03" db="EMBL/GenBank/DDBJ databases">
        <title>Genomic Encyclopedia of Type Strains, Phase IV (KMG-IV): sequencing the most valuable type-strain genomes for metagenomic binning, comparative biology and taxonomic classification.</title>
        <authorList>
            <person name="Goeker M."/>
        </authorList>
    </citation>
    <scope>NUCLEOTIDE SEQUENCE [LARGE SCALE GENOMIC DNA]</scope>
    <source>
        <strain evidence="1 2">LX-B</strain>
    </source>
</reference>
<accession>A0A4R1R8N4</accession>
<proteinExistence type="predicted"/>
<dbReference type="OrthoDB" id="1678992at2"/>
<dbReference type="AlphaFoldDB" id="A0A4R1R8N4"/>
<gene>
    <name evidence="1" type="ORF">EDC14_10297</name>
</gene>
<evidence type="ECO:0000313" key="1">
    <source>
        <dbReference type="EMBL" id="TCL61978.1"/>
    </source>
</evidence>
<sequence length="216" mass="24690">MLIVTDRTLALRCPLCGRLEFHPISLFDFSGHSSMRLRCKCGFEKAILYTKNSKGYFLQLPCLICEEVHIHHFTKQELWADPLLILRCTETDQEVGYLGMDGEVESMVRRKRNDPDSIFNNVGFDDYFVNPQVMFETLNCLHQLAEANKLTCRCGNDRIEIAVFPDKLELRCPVCQSQHTIPAETIDDLKLVKQAQPIVLNEKGFSGLDSSKVHPL</sequence>
<name>A0A4R1R8N4_HYDET</name>
<dbReference type="EMBL" id="SLUN01000029">
    <property type="protein sequence ID" value="TCL61978.1"/>
    <property type="molecule type" value="Genomic_DNA"/>
</dbReference>
<keyword evidence="2" id="KW-1185">Reference proteome</keyword>
<dbReference type="RefSeq" id="WP_132015972.1">
    <property type="nucleotide sequence ID" value="NZ_SLUN01000029.1"/>
</dbReference>
<evidence type="ECO:0000313" key="2">
    <source>
        <dbReference type="Proteomes" id="UP000295008"/>
    </source>
</evidence>
<dbReference type="Proteomes" id="UP000295008">
    <property type="component" value="Unassembled WGS sequence"/>
</dbReference>
<comment type="caution">
    <text evidence="1">The sequence shown here is derived from an EMBL/GenBank/DDBJ whole genome shotgun (WGS) entry which is preliminary data.</text>
</comment>
<protein>
    <submittedName>
        <fullName evidence="1">Uncharacterized protein</fullName>
    </submittedName>
</protein>